<evidence type="ECO:0000313" key="3">
    <source>
        <dbReference type="Proteomes" id="UP000266673"/>
    </source>
</evidence>
<feature type="compositionally biased region" description="Basic and acidic residues" evidence="1">
    <location>
        <begin position="112"/>
        <end position="144"/>
    </location>
</feature>
<feature type="compositionally biased region" description="Low complexity" evidence="1">
    <location>
        <begin position="145"/>
        <end position="165"/>
    </location>
</feature>
<dbReference type="Proteomes" id="UP000266673">
    <property type="component" value="Unassembled WGS sequence"/>
</dbReference>
<protein>
    <submittedName>
        <fullName evidence="2">Uncharacterized protein</fullName>
    </submittedName>
</protein>
<dbReference type="STRING" id="44941.A0A397UQY0"/>
<keyword evidence="3" id="KW-1185">Reference proteome</keyword>
<dbReference type="AlphaFoldDB" id="A0A397UQY0"/>
<comment type="caution">
    <text evidence="2">The sequence shown here is derived from an EMBL/GenBank/DDBJ whole genome shotgun (WGS) entry which is preliminary data.</text>
</comment>
<reference evidence="2 3" key="1">
    <citation type="submission" date="2018-06" db="EMBL/GenBank/DDBJ databases">
        <title>Comparative genomics reveals the genomic features of Rhizophagus irregularis, R. cerebriforme, R. diaphanum and Gigaspora rosea, and their symbiotic lifestyle signature.</title>
        <authorList>
            <person name="Morin E."/>
            <person name="San Clemente H."/>
            <person name="Chen E.C.H."/>
            <person name="De La Providencia I."/>
            <person name="Hainaut M."/>
            <person name="Kuo A."/>
            <person name="Kohler A."/>
            <person name="Murat C."/>
            <person name="Tang N."/>
            <person name="Roy S."/>
            <person name="Loubradou J."/>
            <person name="Henrissat B."/>
            <person name="Grigoriev I.V."/>
            <person name="Corradi N."/>
            <person name="Roux C."/>
            <person name="Martin F.M."/>
        </authorList>
    </citation>
    <scope>NUCLEOTIDE SEQUENCE [LARGE SCALE GENOMIC DNA]</scope>
    <source>
        <strain evidence="2 3">DAOM 194757</strain>
    </source>
</reference>
<evidence type="ECO:0000313" key="2">
    <source>
        <dbReference type="EMBL" id="RIB12001.1"/>
    </source>
</evidence>
<gene>
    <name evidence="2" type="ORF">C2G38_59848</name>
</gene>
<feature type="region of interest" description="Disordered" evidence="1">
    <location>
        <begin position="96"/>
        <end position="172"/>
    </location>
</feature>
<dbReference type="EMBL" id="QKWP01001074">
    <property type="protein sequence ID" value="RIB12001.1"/>
    <property type="molecule type" value="Genomic_DNA"/>
</dbReference>
<accession>A0A397UQY0</accession>
<dbReference type="OrthoDB" id="2375172at2759"/>
<proteinExistence type="predicted"/>
<evidence type="ECO:0000256" key="1">
    <source>
        <dbReference type="SAM" id="MobiDB-lite"/>
    </source>
</evidence>
<sequence>MFLEISANSYFQIERLYSQIIMKKVKIDEMLVLHPVYAIGPYFQQSYSVLSVACWVTEPLDKLLIQNLSELFDNMYNIIEIRSDTINNLAIIQDDDSNNEKEDNQNSNKNQSNKEDTNNGDNENDKRNKDTNNGDNKNSKRNKDTNGGSRNSKNGNNNENTSNGGKKNENDDMRLITIMKMVSIFKSGL</sequence>
<name>A0A397UQY0_9GLOM</name>
<organism evidence="2 3">
    <name type="scientific">Gigaspora rosea</name>
    <dbReference type="NCBI Taxonomy" id="44941"/>
    <lineage>
        <taxon>Eukaryota</taxon>
        <taxon>Fungi</taxon>
        <taxon>Fungi incertae sedis</taxon>
        <taxon>Mucoromycota</taxon>
        <taxon>Glomeromycotina</taxon>
        <taxon>Glomeromycetes</taxon>
        <taxon>Diversisporales</taxon>
        <taxon>Gigasporaceae</taxon>
        <taxon>Gigaspora</taxon>
    </lineage>
</organism>